<dbReference type="InterPro" id="IPR052983">
    <property type="entry name" value="MFS_Riboflavin_Transporter"/>
</dbReference>
<keyword evidence="4 7" id="KW-1133">Transmembrane helix</keyword>
<dbReference type="VEuPathDB" id="VectorBase:RSAN_045698"/>
<dbReference type="Proteomes" id="UP000821837">
    <property type="component" value="Unassembled WGS sequence"/>
</dbReference>
<organism evidence="8 9">
    <name type="scientific">Rhipicephalus sanguineus</name>
    <name type="common">Brown dog tick</name>
    <name type="synonym">Ixodes sanguineus</name>
    <dbReference type="NCBI Taxonomy" id="34632"/>
    <lineage>
        <taxon>Eukaryota</taxon>
        <taxon>Metazoa</taxon>
        <taxon>Ecdysozoa</taxon>
        <taxon>Arthropoda</taxon>
        <taxon>Chelicerata</taxon>
        <taxon>Arachnida</taxon>
        <taxon>Acari</taxon>
        <taxon>Parasitiformes</taxon>
        <taxon>Ixodida</taxon>
        <taxon>Ixodoidea</taxon>
        <taxon>Ixodidae</taxon>
        <taxon>Rhipicephalinae</taxon>
        <taxon>Rhipicephalus</taxon>
        <taxon>Rhipicephalus</taxon>
    </lineage>
</organism>
<evidence type="ECO:0000313" key="9">
    <source>
        <dbReference type="Proteomes" id="UP000821837"/>
    </source>
</evidence>
<evidence type="ECO:0000256" key="3">
    <source>
        <dbReference type="ARBA" id="ARBA00022692"/>
    </source>
</evidence>
<evidence type="ECO:0008006" key="10">
    <source>
        <dbReference type="Google" id="ProtNLM"/>
    </source>
</evidence>
<evidence type="ECO:0000256" key="2">
    <source>
        <dbReference type="ARBA" id="ARBA00022448"/>
    </source>
</evidence>
<name>A0A9D4Q5Z9_RHISA</name>
<feature type="transmembrane region" description="Helical" evidence="7">
    <location>
        <begin position="167"/>
        <end position="187"/>
    </location>
</feature>
<dbReference type="SUPFAM" id="SSF103473">
    <property type="entry name" value="MFS general substrate transporter"/>
    <property type="match status" value="1"/>
</dbReference>
<protein>
    <recommendedName>
        <fullName evidence="10">Monocarboxylate transporter</fullName>
    </recommendedName>
</protein>
<gene>
    <name evidence="8" type="ORF">HPB52_007177</name>
</gene>
<evidence type="ECO:0000256" key="6">
    <source>
        <dbReference type="SAM" id="MobiDB-lite"/>
    </source>
</evidence>
<dbReference type="InterPro" id="IPR036259">
    <property type="entry name" value="MFS_trans_sf"/>
</dbReference>
<comment type="caution">
    <text evidence="8">The sequence shown here is derived from an EMBL/GenBank/DDBJ whole genome shotgun (WGS) entry which is preliminary data.</text>
</comment>
<evidence type="ECO:0000256" key="7">
    <source>
        <dbReference type="SAM" id="Phobius"/>
    </source>
</evidence>
<keyword evidence="3 7" id="KW-0812">Transmembrane</keyword>
<dbReference type="PANTHER" id="PTHR43385">
    <property type="entry name" value="RIBOFLAVIN TRANSPORTER RIBJ"/>
    <property type="match status" value="1"/>
</dbReference>
<reference evidence="8" key="2">
    <citation type="submission" date="2021-09" db="EMBL/GenBank/DDBJ databases">
        <authorList>
            <person name="Jia N."/>
            <person name="Wang J."/>
            <person name="Shi W."/>
            <person name="Du L."/>
            <person name="Sun Y."/>
            <person name="Zhan W."/>
            <person name="Jiang J."/>
            <person name="Wang Q."/>
            <person name="Zhang B."/>
            <person name="Ji P."/>
            <person name="Sakyi L.B."/>
            <person name="Cui X."/>
            <person name="Yuan T."/>
            <person name="Jiang B."/>
            <person name="Yang W."/>
            <person name="Lam T.T.-Y."/>
            <person name="Chang Q."/>
            <person name="Ding S."/>
            <person name="Wang X."/>
            <person name="Zhu J."/>
            <person name="Ruan X."/>
            <person name="Zhao L."/>
            <person name="Wei J."/>
            <person name="Que T."/>
            <person name="Du C."/>
            <person name="Cheng J."/>
            <person name="Dai P."/>
            <person name="Han X."/>
            <person name="Huang E."/>
            <person name="Gao Y."/>
            <person name="Liu J."/>
            <person name="Shao H."/>
            <person name="Ye R."/>
            <person name="Li L."/>
            <person name="Wei W."/>
            <person name="Wang X."/>
            <person name="Wang C."/>
            <person name="Huo Q."/>
            <person name="Li W."/>
            <person name="Guo W."/>
            <person name="Chen H."/>
            <person name="Chen S."/>
            <person name="Zhou L."/>
            <person name="Zhou L."/>
            <person name="Ni X."/>
            <person name="Tian J."/>
            <person name="Zhou Y."/>
            <person name="Sheng Y."/>
            <person name="Liu T."/>
            <person name="Pan Y."/>
            <person name="Xia L."/>
            <person name="Li J."/>
            <person name="Zhao F."/>
            <person name="Cao W."/>
        </authorList>
    </citation>
    <scope>NUCLEOTIDE SEQUENCE</scope>
    <source>
        <strain evidence="8">Rsan-2018</strain>
        <tissue evidence="8">Larvae</tissue>
    </source>
</reference>
<evidence type="ECO:0000313" key="8">
    <source>
        <dbReference type="EMBL" id="KAH7968246.1"/>
    </source>
</evidence>
<evidence type="ECO:0000256" key="4">
    <source>
        <dbReference type="ARBA" id="ARBA00022989"/>
    </source>
</evidence>
<dbReference type="VEuPathDB" id="VectorBase:RSAN_030573"/>
<keyword evidence="2" id="KW-0813">Transport</keyword>
<evidence type="ECO:0000256" key="5">
    <source>
        <dbReference type="ARBA" id="ARBA00023136"/>
    </source>
</evidence>
<reference evidence="8" key="1">
    <citation type="journal article" date="2020" name="Cell">
        <title>Large-Scale Comparative Analyses of Tick Genomes Elucidate Their Genetic Diversity and Vector Capacities.</title>
        <authorList>
            <consortium name="Tick Genome and Microbiome Consortium (TIGMIC)"/>
            <person name="Jia N."/>
            <person name="Wang J."/>
            <person name="Shi W."/>
            <person name="Du L."/>
            <person name="Sun Y."/>
            <person name="Zhan W."/>
            <person name="Jiang J.F."/>
            <person name="Wang Q."/>
            <person name="Zhang B."/>
            <person name="Ji P."/>
            <person name="Bell-Sakyi L."/>
            <person name="Cui X.M."/>
            <person name="Yuan T.T."/>
            <person name="Jiang B.G."/>
            <person name="Yang W.F."/>
            <person name="Lam T.T."/>
            <person name="Chang Q.C."/>
            <person name="Ding S.J."/>
            <person name="Wang X.J."/>
            <person name="Zhu J.G."/>
            <person name="Ruan X.D."/>
            <person name="Zhao L."/>
            <person name="Wei J.T."/>
            <person name="Ye R.Z."/>
            <person name="Que T.C."/>
            <person name="Du C.H."/>
            <person name="Zhou Y.H."/>
            <person name="Cheng J.X."/>
            <person name="Dai P.F."/>
            <person name="Guo W.B."/>
            <person name="Han X.H."/>
            <person name="Huang E.J."/>
            <person name="Li L.F."/>
            <person name="Wei W."/>
            <person name="Gao Y.C."/>
            <person name="Liu J.Z."/>
            <person name="Shao H.Z."/>
            <person name="Wang X."/>
            <person name="Wang C.C."/>
            <person name="Yang T.C."/>
            <person name="Huo Q.B."/>
            <person name="Li W."/>
            <person name="Chen H.Y."/>
            <person name="Chen S.E."/>
            <person name="Zhou L.G."/>
            <person name="Ni X.B."/>
            <person name="Tian J.H."/>
            <person name="Sheng Y."/>
            <person name="Liu T."/>
            <person name="Pan Y.S."/>
            <person name="Xia L.Y."/>
            <person name="Li J."/>
            <person name="Zhao F."/>
            <person name="Cao W.C."/>
        </authorList>
    </citation>
    <scope>NUCLEOTIDE SEQUENCE</scope>
    <source>
        <strain evidence="8">Rsan-2018</strain>
    </source>
</reference>
<dbReference type="Gene3D" id="1.20.1250.20">
    <property type="entry name" value="MFS general substrate transporter like domains"/>
    <property type="match status" value="1"/>
</dbReference>
<dbReference type="VEuPathDB" id="VectorBase:RSAN_054415"/>
<sequence length="457" mass="48940">MGQRAKQSSSPSSTAALSPLPKNINRLGLTAKGVATLFRTSEFFVLLFVYAVYDWTGTLHSTTCVDYGRDKGTSLETAKYVLTCNAFGHIVGRVGLSFASDKIPFSHCPLAAACLVASCLSFVSSSLVSSFTSFMVLNGLLGVSQGYVTCIRSVLISQYLGVQRLPAFFAFLGVFLIPMALTGPSILVPVSADFFTALAECHSAATTRCTVPAGTPAPDICLLNLRAARRRAQIVAVRSQSEEHWRVYNCIDAVAIDAVDAFLSGIGLTLAASKTEALLVHPRASTRFSTPRLSLRGLPIEWSKTVALPRSDNRQPSQLAARCRRPEEGKPQARVLYRAPVASLSACQLAALDTDHRNAVREYYALPHNSQVGPTLAEAGETPISLRITKTALNHGVAPEQHGARGSPGRPAPLSPSLISGAAAQHLLFPACRREHVKRALSALLDFVDGSGLRERL</sequence>
<dbReference type="EMBL" id="JABSTV010001248">
    <property type="protein sequence ID" value="KAH7968246.1"/>
    <property type="molecule type" value="Genomic_DNA"/>
</dbReference>
<dbReference type="GO" id="GO:0016020">
    <property type="term" value="C:membrane"/>
    <property type="evidence" value="ECO:0007669"/>
    <property type="project" value="UniProtKB-SubCell"/>
</dbReference>
<evidence type="ECO:0000256" key="1">
    <source>
        <dbReference type="ARBA" id="ARBA00004141"/>
    </source>
</evidence>
<dbReference type="PANTHER" id="PTHR43385:SF1">
    <property type="entry name" value="RIBOFLAVIN TRANSPORTER RIBJ"/>
    <property type="match status" value="1"/>
</dbReference>
<dbReference type="AlphaFoldDB" id="A0A9D4Q5Z9"/>
<proteinExistence type="predicted"/>
<feature type="transmembrane region" description="Helical" evidence="7">
    <location>
        <begin position="134"/>
        <end position="155"/>
    </location>
</feature>
<keyword evidence="9" id="KW-1185">Reference proteome</keyword>
<comment type="subcellular location">
    <subcellularLocation>
        <location evidence="1">Membrane</location>
        <topology evidence="1">Multi-pass membrane protein</topology>
    </subcellularLocation>
</comment>
<feature type="region of interest" description="Disordered" evidence="6">
    <location>
        <begin position="398"/>
        <end position="417"/>
    </location>
</feature>
<keyword evidence="5 7" id="KW-0472">Membrane</keyword>
<accession>A0A9D4Q5Z9</accession>